<evidence type="ECO:0008006" key="4">
    <source>
        <dbReference type="Google" id="ProtNLM"/>
    </source>
</evidence>
<evidence type="ECO:0000313" key="2">
    <source>
        <dbReference type="EMBL" id="EXU94574.1"/>
    </source>
</evidence>
<dbReference type="Proteomes" id="UP000030151">
    <property type="component" value="Unassembled WGS sequence"/>
</dbReference>
<sequence length="204" mass="23580">MANSDVVHTSTPAETTQARDTPVAQLTTIQAKEDCDAKLWNLFPGWLWSERSKDTPSWAWSYGYDIQRDSERRWVCKMCIIKNYSKNYRTAAHFHASGLENAKNHLFDKHSISPPSGKTKSAKQRMVESSGRRQCLRSIADMMKLDPMQPKEQVLANRVIKSFNRSHFQNLVMKWIVSNNLTFATVEHRELRAIFEYLNPSVCL</sequence>
<dbReference type="HOGENOM" id="CLU_089012_0_0_1"/>
<organism evidence="2 3">
    <name type="scientific">Metarhizium robertsii</name>
    <dbReference type="NCBI Taxonomy" id="568076"/>
    <lineage>
        <taxon>Eukaryota</taxon>
        <taxon>Fungi</taxon>
        <taxon>Dikarya</taxon>
        <taxon>Ascomycota</taxon>
        <taxon>Pezizomycotina</taxon>
        <taxon>Sordariomycetes</taxon>
        <taxon>Hypocreomycetidae</taxon>
        <taxon>Hypocreales</taxon>
        <taxon>Clavicipitaceae</taxon>
        <taxon>Metarhizium</taxon>
    </lineage>
</organism>
<comment type="caution">
    <text evidence="2">The sequence shown here is derived from an EMBL/GenBank/DDBJ whole genome shotgun (WGS) entry which is preliminary data.</text>
</comment>
<accession>A0A014MTX3</accession>
<dbReference type="AlphaFoldDB" id="A0A014MTX3"/>
<name>A0A014MTX3_9HYPO</name>
<proteinExistence type="predicted"/>
<protein>
    <recommendedName>
        <fullName evidence="4">BED-type domain-containing protein</fullName>
    </recommendedName>
</protein>
<feature type="region of interest" description="Disordered" evidence="1">
    <location>
        <begin position="1"/>
        <end position="22"/>
    </location>
</feature>
<gene>
    <name evidence="2" type="ORF">X797_012355</name>
</gene>
<evidence type="ECO:0000256" key="1">
    <source>
        <dbReference type="SAM" id="MobiDB-lite"/>
    </source>
</evidence>
<reference evidence="2 3" key="1">
    <citation type="submission" date="2014-02" db="EMBL/GenBank/DDBJ databases">
        <title>The genome sequence of the entomopathogenic fungus Metarhizium robertsii ARSEF 2575.</title>
        <authorList>
            <person name="Giuliano Garisto Donzelli B."/>
            <person name="Roe B.A."/>
            <person name="Macmil S.L."/>
            <person name="Krasnoff S.B."/>
            <person name="Gibson D.M."/>
        </authorList>
    </citation>
    <scope>NUCLEOTIDE SEQUENCE [LARGE SCALE GENOMIC DNA]</scope>
    <source>
        <strain evidence="2 3">ARSEF 2575</strain>
    </source>
</reference>
<evidence type="ECO:0000313" key="3">
    <source>
        <dbReference type="Proteomes" id="UP000030151"/>
    </source>
</evidence>
<dbReference type="EMBL" id="JELW01000233">
    <property type="protein sequence ID" value="EXU94574.1"/>
    <property type="molecule type" value="Genomic_DNA"/>
</dbReference>